<keyword evidence="1" id="KW-0732">Signal</keyword>
<evidence type="ECO:0000256" key="1">
    <source>
        <dbReference type="SAM" id="SignalP"/>
    </source>
</evidence>
<feature type="chain" id="PRO_5023134470" description="DUF1579 domain-containing protein" evidence="1">
    <location>
        <begin position="24"/>
        <end position="183"/>
    </location>
</feature>
<dbReference type="Proteomes" id="UP000316714">
    <property type="component" value="Unassembled WGS sequence"/>
</dbReference>
<reference evidence="2 3" key="1">
    <citation type="submission" date="2019-02" db="EMBL/GenBank/DDBJ databases">
        <title>Deep-cultivation of Planctomycetes and their phenomic and genomic characterization uncovers novel biology.</title>
        <authorList>
            <person name="Wiegand S."/>
            <person name="Jogler M."/>
            <person name="Boedeker C."/>
            <person name="Pinto D."/>
            <person name="Vollmers J."/>
            <person name="Rivas-Marin E."/>
            <person name="Kohn T."/>
            <person name="Peeters S.H."/>
            <person name="Heuer A."/>
            <person name="Rast P."/>
            <person name="Oberbeckmann S."/>
            <person name="Bunk B."/>
            <person name="Jeske O."/>
            <person name="Meyerdierks A."/>
            <person name="Storesund J.E."/>
            <person name="Kallscheuer N."/>
            <person name="Luecker S."/>
            <person name="Lage O.M."/>
            <person name="Pohl T."/>
            <person name="Merkel B.J."/>
            <person name="Hornburger P."/>
            <person name="Mueller R.-W."/>
            <person name="Bruemmer F."/>
            <person name="Labrenz M."/>
            <person name="Spormann A.M."/>
            <person name="Op Den Camp H."/>
            <person name="Overmann J."/>
            <person name="Amann R."/>
            <person name="Jetten M.S.M."/>
            <person name="Mascher T."/>
            <person name="Medema M.H."/>
            <person name="Devos D.P."/>
            <person name="Kaster A.-K."/>
            <person name="Ovreas L."/>
            <person name="Rohde M."/>
            <person name="Galperin M.Y."/>
            <person name="Jogler C."/>
        </authorList>
    </citation>
    <scope>NUCLEOTIDE SEQUENCE [LARGE SCALE GENOMIC DNA]</scope>
    <source>
        <strain evidence="2 3">KOR34</strain>
    </source>
</reference>
<gene>
    <name evidence="2" type="ORF">KOR34_17280</name>
</gene>
<dbReference type="InterPro" id="IPR011473">
    <property type="entry name" value="DUF1579"/>
</dbReference>
<dbReference type="EMBL" id="SIHJ01000001">
    <property type="protein sequence ID" value="TWT36788.1"/>
    <property type="molecule type" value="Genomic_DNA"/>
</dbReference>
<dbReference type="AlphaFoldDB" id="A0A5C5VDV0"/>
<evidence type="ECO:0008006" key="4">
    <source>
        <dbReference type="Google" id="ProtNLM"/>
    </source>
</evidence>
<evidence type="ECO:0000313" key="2">
    <source>
        <dbReference type="EMBL" id="TWT36788.1"/>
    </source>
</evidence>
<organism evidence="2 3">
    <name type="scientific">Posidoniimonas corsicana</name>
    <dbReference type="NCBI Taxonomy" id="1938618"/>
    <lineage>
        <taxon>Bacteria</taxon>
        <taxon>Pseudomonadati</taxon>
        <taxon>Planctomycetota</taxon>
        <taxon>Planctomycetia</taxon>
        <taxon>Pirellulales</taxon>
        <taxon>Lacipirellulaceae</taxon>
        <taxon>Posidoniimonas</taxon>
    </lineage>
</organism>
<keyword evidence="3" id="KW-1185">Reference proteome</keyword>
<name>A0A5C5VDV0_9BACT</name>
<accession>A0A5C5VDV0</accession>
<comment type="caution">
    <text evidence="2">The sequence shown here is derived from an EMBL/GenBank/DDBJ whole genome shotgun (WGS) entry which is preliminary data.</text>
</comment>
<dbReference type="RefSeq" id="WP_197531259.1">
    <property type="nucleotide sequence ID" value="NZ_SIHJ01000001.1"/>
</dbReference>
<proteinExistence type="predicted"/>
<feature type="signal peptide" evidence="1">
    <location>
        <begin position="1"/>
        <end position="23"/>
    </location>
</feature>
<dbReference type="Pfam" id="PF07617">
    <property type="entry name" value="DUF1579"/>
    <property type="match status" value="1"/>
</dbReference>
<protein>
    <recommendedName>
        <fullName evidence="4">DUF1579 domain-containing protein</fullName>
    </recommendedName>
</protein>
<evidence type="ECO:0000313" key="3">
    <source>
        <dbReference type="Proteomes" id="UP000316714"/>
    </source>
</evidence>
<sequence length="183" mass="20294" precursor="true">MILRTFGLSVVVFTSWVAGAAFAQGLPQPGKEHELLKKEVGEWTAEATVWIAPGVEPMKSTGAESNKMLGGFWLLSDFKGEFGGVPFTGRGQLGFEPETGKYVTTWVDSMVPSLFVARGDYDAKSRTLTLLGDGVDMNTGAKKQYKAVSRYVDDDHKVFTMFEAEPGSDDWRKSMEMRYTRKD</sequence>